<sequence>MEQRLGVRLFHRSTRRITLTAEPVLRAPLISSTIESLNHMVHEGLGIACLPDTSASNRHAPPKRRVFIDHLSARLFPAPRVESAGGVLPTGIRARTP</sequence>
<evidence type="ECO:0000313" key="2">
    <source>
        <dbReference type="EMBL" id="SUD30745.1"/>
    </source>
</evidence>
<dbReference type="Proteomes" id="UP000255125">
    <property type="component" value="Unassembled WGS sequence"/>
</dbReference>
<dbReference type="OrthoDB" id="9110639at2"/>
<feature type="domain" description="HTH lysR-type" evidence="1">
    <location>
        <begin position="1"/>
        <end position="20"/>
    </location>
</feature>
<evidence type="ECO:0000259" key="1">
    <source>
        <dbReference type="PROSITE" id="PS50931"/>
    </source>
</evidence>
<dbReference type="AlphaFoldDB" id="A0A379ID28"/>
<protein>
    <submittedName>
        <fullName evidence="2">LysR family transcriptional regulator</fullName>
    </submittedName>
</protein>
<dbReference type="EMBL" id="UGUS01000002">
    <property type="protein sequence ID" value="SUD30745.1"/>
    <property type="molecule type" value="Genomic_DNA"/>
</dbReference>
<evidence type="ECO:0000313" key="3">
    <source>
        <dbReference type="Proteomes" id="UP000255125"/>
    </source>
</evidence>
<dbReference type="KEGG" id="pfn:HZ99_06115"/>
<reference evidence="2 3" key="1">
    <citation type="submission" date="2018-06" db="EMBL/GenBank/DDBJ databases">
        <authorList>
            <consortium name="Pathogen Informatics"/>
            <person name="Doyle S."/>
        </authorList>
    </citation>
    <scope>NUCLEOTIDE SEQUENCE [LARGE SCALE GENOMIC DNA]</scope>
    <source>
        <strain evidence="2 3">NCTC10392</strain>
    </source>
</reference>
<dbReference type="InterPro" id="IPR000847">
    <property type="entry name" value="LysR_HTH_N"/>
</dbReference>
<proteinExistence type="predicted"/>
<name>A0A379ID28_PSEFL</name>
<gene>
    <name evidence="2" type="ORF">NCTC10392_02668</name>
</gene>
<organism evidence="2 3">
    <name type="scientific">Pseudomonas fluorescens</name>
    <dbReference type="NCBI Taxonomy" id="294"/>
    <lineage>
        <taxon>Bacteria</taxon>
        <taxon>Pseudomonadati</taxon>
        <taxon>Pseudomonadota</taxon>
        <taxon>Gammaproteobacteria</taxon>
        <taxon>Pseudomonadales</taxon>
        <taxon>Pseudomonadaceae</taxon>
        <taxon>Pseudomonas</taxon>
    </lineage>
</organism>
<dbReference type="PROSITE" id="PS50931">
    <property type="entry name" value="HTH_LYSR"/>
    <property type="match status" value="1"/>
</dbReference>
<dbReference type="GO" id="GO:0003700">
    <property type="term" value="F:DNA-binding transcription factor activity"/>
    <property type="evidence" value="ECO:0007669"/>
    <property type="project" value="InterPro"/>
</dbReference>
<accession>A0A379ID28</accession>